<accession>A0ABV8Q126</accession>
<evidence type="ECO:0000313" key="3">
    <source>
        <dbReference type="EMBL" id="MFC4232646.1"/>
    </source>
</evidence>
<dbReference type="PANTHER" id="PTHR43668">
    <property type="entry name" value="ALLANTOINASE"/>
    <property type="match status" value="1"/>
</dbReference>
<name>A0ABV8Q126_9BACT</name>
<sequence length="423" mass="45722">MRVLLQQVFIANTNSPYDGQVKDILIVDGIITQIADTIDVTDSATTILKAEEAIVSSGWVDVFSHFCEPGFEYRETLVTGAAAAAAGGFTRVFTLPNTQPVVTSKTEVAFVVEKSKTLPITVQPLGAVTKQIEGKELGEMYDMRLSGAVAFSDGLQAIQSSGLLLKALQYIKAFDGVIIQLPHDKSIGSFGLVNEGIVSTQLGLPGIPAIAEELMIKRDIDLLEYTDSKLHITGITTANSVALIAAAKARGLQVTCSVTPYHLLYCDDDLVDYDTNLKTNPPLRARADMMALRQAVIDGHIDCIATHHLPQNWDSKTCEFEYAKHGMIGLQTAFAVVNQLLPSLSNAQLSHLFSHRARQIFSLPAMTIEEGACAELTIFSRTGETTLTKATNKSKSANSPLLNSALKGEVIGIIHKSQLHLNK</sequence>
<dbReference type="CDD" id="cd01317">
    <property type="entry name" value="DHOase_IIa"/>
    <property type="match status" value="1"/>
</dbReference>
<dbReference type="NCBIfam" id="TIGR00857">
    <property type="entry name" value="pyrC_multi"/>
    <property type="match status" value="1"/>
</dbReference>
<dbReference type="Pfam" id="PF12890">
    <property type="entry name" value="DHOase"/>
    <property type="match status" value="1"/>
</dbReference>
<dbReference type="EC" id="3.5.2.3" evidence="3"/>
<dbReference type="Proteomes" id="UP001595906">
    <property type="component" value="Unassembled WGS sequence"/>
</dbReference>
<organism evidence="3 4">
    <name type="scientific">Parasediminibacterium paludis</name>
    <dbReference type="NCBI Taxonomy" id="908966"/>
    <lineage>
        <taxon>Bacteria</taxon>
        <taxon>Pseudomonadati</taxon>
        <taxon>Bacteroidota</taxon>
        <taxon>Chitinophagia</taxon>
        <taxon>Chitinophagales</taxon>
        <taxon>Chitinophagaceae</taxon>
        <taxon>Parasediminibacterium</taxon>
    </lineage>
</organism>
<keyword evidence="4" id="KW-1185">Reference proteome</keyword>
<keyword evidence="3" id="KW-0378">Hydrolase</keyword>
<dbReference type="InterPro" id="IPR011059">
    <property type="entry name" value="Metal-dep_hydrolase_composite"/>
</dbReference>
<evidence type="ECO:0000259" key="2">
    <source>
        <dbReference type="Pfam" id="PF12890"/>
    </source>
</evidence>
<dbReference type="InterPro" id="IPR032466">
    <property type="entry name" value="Metal_Hydrolase"/>
</dbReference>
<dbReference type="PANTHER" id="PTHR43668:SF2">
    <property type="entry name" value="ALLANTOINASE"/>
    <property type="match status" value="1"/>
</dbReference>
<evidence type="ECO:0000313" key="4">
    <source>
        <dbReference type="Proteomes" id="UP001595906"/>
    </source>
</evidence>
<dbReference type="InterPro" id="IPR024403">
    <property type="entry name" value="DHOase_cat"/>
</dbReference>
<dbReference type="InterPro" id="IPR004722">
    <property type="entry name" value="DHOase"/>
</dbReference>
<dbReference type="GO" id="GO:0004151">
    <property type="term" value="F:dihydroorotase activity"/>
    <property type="evidence" value="ECO:0007669"/>
    <property type="project" value="UniProtKB-EC"/>
</dbReference>
<dbReference type="InterPro" id="IPR050138">
    <property type="entry name" value="DHOase/Allantoinase_Hydrolase"/>
</dbReference>
<dbReference type="Gene3D" id="2.30.40.10">
    <property type="entry name" value="Urease, subunit C, domain 1"/>
    <property type="match status" value="1"/>
</dbReference>
<reference evidence="4" key="1">
    <citation type="journal article" date="2019" name="Int. J. Syst. Evol. Microbiol.">
        <title>The Global Catalogue of Microorganisms (GCM) 10K type strain sequencing project: providing services to taxonomists for standard genome sequencing and annotation.</title>
        <authorList>
            <consortium name="The Broad Institute Genomics Platform"/>
            <consortium name="The Broad Institute Genome Sequencing Center for Infectious Disease"/>
            <person name="Wu L."/>
            <person name="Ma J."/>
        </authorList>
    </citation>
    <scope>NUCLEOTIDE SEQUENCE [LARGE SCALE GENOMIC DNA]</scope>
    <source>
        <strain evidence="4">CECT 8010</strain>
    </source>
</reference>
<dbReference type="SUPFAM" id="SSF51556">
    <property type="entry name" value="Metallo-dependent hydrolases"/>
    <property type="match status" value="1"/>
</dbReference>
<gene>
    <name evidence="3" type="ORF">ACFOW1_12150</name>
</gene>
<dbReference type="SUPFAM" id="SSF51338">
    <property type="entry name" value="Composite domain of metallo-dependent hydrolases"/>
    <property type="match status" value="1"/>
</dbReference>
<feature type="domain" description="Dihydroorotase catalytic" evidence="2">
    <location>
        <begin position="56"/>
        <end position="238"/>
    </location>
</feature>
<dbReference type="EMBL" id="JBHSDC010000022">
    <property type="protein sequence ID" value="MFC4232646.1"/>
    <property type="molecule type" value="Genomic_DNA"/>
</dbReference>
<proteinExistence type="predicted"/>
<dbReference type="Gene3D" id="3.20.20.140">
    <property type="entry name" value="Metal-dependent hydrolases"/>
    <property type="match status" value="1"/>
</dbReference>
<dbReference type="RefSeq" id="WP_379014583.1">
    <property type="nucleotide sequence ID" value="NZ_JBHSDC010000022.1"/>
</dbReference>
<evidence type="ECO:0000256" key="1">
    <source>
        <dbReference type="ARBA" id="ARBA00022975"/>
    </source>
</evidence>
<protein>
    <submittedName>
        <fullName evidence="3">Dihydroorotase</fullName>
        <ecNumber evidence="3">3.5.2.3</ecNumber>
    </submittedName>
</protein>
<keyword evidence="1" id="KW-0665">Pyrimidine biosynthesis</keyword>
<comment type="caution">
    <text evidence="3">The sequence shown here is derived from an EMBL/GenBank/DDBJ whole genome shotgun (WGS) entry which is preliminary data.</text>
</comment>